<proteinExistence type="predicted"/>
<organism evidence="1">
    <name type="scientific">Siphoviridae sp. ctWBz6</name>
    <dbReference type="NCBI Taxonomy" id="2825536"/>
    <lineage>
        <taxon>Viruses</taxon>
        <taxon>Duplodnaviria</taxon>
        <taxon>Heunggongvirae</taxon>
        <taxon>Uroviricota</taxon>
        <taxon>Caudoviricetes</taxon>
    </lineage>
</organism>
<reference evidence="1" key="1">
    <citation type="journal article" date="2021" name="Proc. Natl. Acad. Sci. U.S.A.">
        <title>A Catalog of Tens of Thousands of Viruses from Human Metagenomes Reveals Hidden Associations with Chronic Diseases.</title>
        <authorList>
            <person name="Tisza M.J."/>
            <person name="Buck C.B."/>
        </authorList>
    </citation>
    <scope>NUCLEOTIDE SEQUENCE</scope>
    <source>
        <strain evidence="1">CtWBz6</strain>
    </source>
</reference>
<sequence length="66" mass="7312">MLRGRRPHGLPVPARHGAVRLDHRTRGFISVFHQPCPPPDAAAFTSAKALGARIPQPRYASARRYT</sequence>
<accession>A0A8S5QH59</accession>
<dbReference type="EMBL" id="BK015647">
    <property type="protein sequence ID" value="DAE17876.1"/>
    <property type="molecule type" value="Genomic_DNA"/>
</dbReference>
<evidence type="ECO:0000313" key="1">
    <source>
        <dbReference type="EMBL" id="DAE17876.1"/>
    </source>
</evidence>
<name>A0A8S5QH59_9CAUD</name>
<protein>
    <submittedName>
        <fullName evidence="1">Uncharacterized protein</fullName>
    </submittedName>
</protein>